<accession>A0A2C6DCH4</accession>
<dbReference type="Proteomes" id="UP000373449">
    <property type="component" value="Unassembled WGS sequence"/>
</dbReference>
<feature type="domain" description="Four-carbon acid sugar kinase nucleotide binding" evidence="14">
    <location>
        <begin position="255"/>
        <end position="411"/>
    </location>
</feature>
<keyword evidence="17" id="KW-1185">Reference proteome</keyword>
<dbReference type="InterPro" id="IPR010737">
    <property type="entry name" value="4-carb_acid_sugar_kinase_N"/>
</dbReference>
<evidence type="ECO:0000256" key="11">
    <source>
        <dbReference type="ARBA" id="ARBA00039461"/>
    </source>
</evidence>
<dbReference type="InterPro" id="IPR050007">
    <property type="entry name" value="OtnK"/>
</dbReference>
<reference evidence="15" key="2">
    <citation type="submission" date="2017-09" db="EMBL/GenBank/DDBJ databases">
        <title>FDA dAtabase for Regulatory Grade micrObial Sequences (FDA-ARGOS): Supporting development and validation of Infectious Disease Dx tests.</title>
        <authorList>
            <person name="Minogue T."/>
            <person name="Wolcott M."/>
            <person name="Wasieloski L."/>
            <person name="Aguilar W."/>
            <person name="Moore D."/>
            <person name="Tallon L.J."/>
            <person name="Sadzewicz L."/>
            <person name="Ott S."/>
            <person name="Zhao X."/>
            <person name="Nagaraj S."/>
            <person name="Vavikolanu K."/>
            <person name="Aluvathingal J."/>
            <person name="Nadendla S."/>
            <person name="Sichtig H."/>
        </authorList>
    </citation>
    <scope>NUCLEOTIDE SEQUENCE</scope>
    <source>
        <strain evidence="15">FDAARGOS_387</strain>
    </source>
</reference>
<evidence type="ECO:0000256" key="4">
    <source>
        <dbReference type="ARBA" id="ARBA00022777"/>
    </source>
</evidence>
<reference evidence="17" key="1">
    <citation type="submission" date="2017-09" db="EMBL/GenBank/DDBJ databases">
        <title>FDA dAtabase for Regulatory Grade micrObial Sequences (FDA-ARGOS): Supporting development and validation of Infectious Disease Dx tests.</title>
        <authorList>
            <person name="Minogue T."/>
            <person name="Wolcott M."/>
            <person name="Wasieloski L."/>
            <person name="Aguilar W."/>
            <person name="Moore D."/>
            <person name="Tallon L."/>
            <person name="Sadzewicz L."/>
            <person name="Ott S."/>
            <person name="Zhao X."/>
            <person name="Nagaraj S."/>
            <person name="Vavikolanu K."/>
            <person name="Aluvathingal J."/>
            <person name="Nadendla S."/>
            <person name="Sichtig H."/>
        </authorList>
    </citation>
    <scope>NUCLEOTIDE SEQUENCE [LARGE SCALE GENOMIC DNA]</scope>
    <source>
        <strain evidence="17">FDAARGOS_387</strain>
    </source>
</reference>
<dbReference type="AlphaFoldDB" id="A0A2C6DCH4"/>
<dbReference type="SUPFAM" id="SSF142764">
    <property type="entry name" value="YgbK-like"/>
    <property type="match status" value="1"/>
</dbReference>
<evidence type="ECO:0000256" key="6">
    <source>
        <dbReference type="ARBA" id="ARBA00023277"/>
    </source>
</evidence>
<comment type="catalytic activity">
    <reaction evidence="7">
        <text>3-dehydro-L-erythronate + ATP = 3-dehydro-4-O-phospho-L-erythronate + ADP + H(+)</text>
        <dbReference type="Rhea" id="RHEA:52552"/>
        <dbReference type="ChEBI" id="CHEBI:15378"/>
        <dbReference type="ChEBI" id="CHEBI:30616"/>
        <dbReference type="ChEBI" id="CHEBI:136592"/>
        <dbReference type="ChEBI" id="CHEBI:136670"/>
        <dbReference type="ChEBI" id="CHEBI:456216"/>
        <dbReference type="EC" id="2.7.1.217"/>
    </reaction>
</comment>
<keyword evidence="6" id="KW-0119">Carbohydrate metabolism</keyword>
<keyword evidence="5" id="KW-0067">ATP-binding</keyword>
<gene>
    <name evidence="15" type="ORF">CRN84_00685</name>
    <name evidence="16" type="ORF">NCTC12282_00585</name>
</gene>
<evidence type="ECO:0000259" key="13">
    <source>
        <dbReference type="Pfam" id="PF07005"/>
    </source>
</evidence>
<evidence type="ECO:0000313" key="17">
    <source>
        <dbReference type="Proteomes" id="UP000224974"/>
    </source>
</evidence>
<keyword evidence="4" id="KW-0418">Kinase</keyword>
<protein>
    <recommendedName>
        <fullName evidence="11">3-oxo-tetronate kinase</fullName>
        <ecNumber evidence="10">2.7.1.217</ecNumber>
    </recommendedName>
    <alternativeName>
        <fullName evidence="12">3-dehydrotetronate 4-kinase</fullName>
    </alternativeName>
</protein>
<evidence type="ECO:0000256" key="12">
    <source>
        <dbReference type="ARBA" id="ARBA00041377"/>
    </source>
</evidence>
<dbReference type="InterPro" id="IPR031475">
    <property type="entry name" value="NBD_C"/>
</dbReference>
<proteinExistence type="inferred from homology"/>
<comment type="catalytic activity">
    <reaction evidence="8">
        <text>3-dehydro-D-erythronate + ATP = 3-dehydro-4-O-phospho-D-erythronate + ADP + H(+)</text>
        <dbReference type="Rhea" id="RHEA:52556"/>
        <dbReference type="ChEBI" id="CHEBI:15378"/>
        <dbReference type="ChEBI" id="CHEBI:30616"/>
        <dbReference type="ChEBI" id="CHEBI:57958"/>
        <dbReference type="ChEBI" id="CHEBI:136593"/>
        <dbReference type="ChEBI" id="CHEBI:456216"/>
        <dbReference type="EC" id="2.7.1.217"/>
    </reaction>
</comment>
<keyword evidence="2" id="KW-0808">Transferase</keyword>
<dbReference type="Pfam" id="PF07005">
    <property type="entry name" value="SBD_N"/>
    <property type="match status" value="1"/>
</dbReference>
<evidence type="ECO:0000256" key="8">
    <source>
        <dbReference type="ARBA" id="ARBA00036346"/>
    </source>
</evidence>
<dbReference type="STRING" id="1111728.GCA_000427805_04693"/>
<dbReference type="RefSeq" id="WP_029093885.1">
    <property type="nucleotide sequence ID" value="NZ_CAADJA010000002.1"/>
</dbReference>
<evidence type="ECO:0000256" key="7">
    <source>
        <dbReference type="ARBA" id="ARBA00035898"/>
    </source>
</evidence>
<evidence type="ECO:0000256" key="1">
    <source>
        <dbReference type="ARBA" id="ARBA00005715"/>
    </source>
</evidence>
<name>A0A2C6DCH4_9GAMM</name>
<evidence type="ECO:0000313" key="18">
    <source>
        <dbReference type="Proteomes" id="UP000373449"/>
    </source>
</evidence>
<dbReference type="InterPro" id="IPR042213">
    <property type="entry name" value="NBD_C_sf"/>
</dbReference>
<dbReference type="Gene3D" id="3.40.50.10840">
    <property type="entry name" value="Putative sugar-binding, N-terminal domain"/>
    <property type="match status" value="1"/>
</dbReference>
<evidence type="ECO:0000256" key="9">
    <source>
        <dbReference type="ARBA" id="ARBA00037335"/>
    </source>
</evidence>
<evidence type="ECO:0000259" key="14">
    <source>
        <dbReference type="Pfam" id="PF17042"/>
    </source>
</evidence>
<dbReference type="Gene3D" id="3.40.980.20">
    <property type="entry name" value="Four-carbon acid sugar kinase, nucleotide binding domain"/>
    <property type="match status" value="1"/>
</dbReference>
<feature type="domain" description="Four-carbon acid sugar kinase N-terminal" evidence="13">
    <location>
        <begin position="5"/>
        <end position="229"/>
    </location>
</feature>
<dbReference type="InterPro" id="IPR037051">
    <property type="entry name" value="4-carb_acid_sugar_kinase_N_sf"/>
</dbReference>
<dbReference type="Proteomes" id="UP000224974">
    <property type="component" value="Unassembled WGS sequence"/>
</dbReference>
<evidence type="ECO:0000256" key="5">
    <source>
        <dbReference type="ARBA" id="ARBA00022840"/>
    </source>
</evidence>
<reference evidence="16 18" key="3">
    <citation type="submission" date="2019-03" db="EMBL/GenBank/DDBJ databases">
        <authorList>
            <consortium name="Pathogen Informatics"/>
        </authorList>
    </citation>
    <scope>NUCLEOTIDE SEQUENCE [LARGE SCALE GENOMIC DNA]</scope>
    <source>
        <strain evidence="16 18">NCTC12282</strain>
    </source>
</reference>
<dbReference type="Pfam" id="PF17042">
    <property type="entry name" value="NBD_C"/>
    <property type="match status" value="1"/>
</dbReference>
<dbReference type="NCBIfam" id="NF043035">
    <property type="entry name" value="OxoTetrKin"/>
    <property type="match status" value="1"/>
</dbReference>
<evidence type="ECO:0000256" key="10">
    <source>
        <dbReference type="ARBA" id="ARBA00039095"/>
    </source>
</evidence>
<sequence length="420" mass="46114">MTIKLGVIADDFTGSTDIGCFLSSDGWQVIQFVGTPEAPLTECHADALIISLKSRSCPVQQAIEESLLACRWLKAAGCQQIYFKYCSTFDSTSEGNIGPVTDALLNELGSDFTLICPALPVNGRTVVHGHLFVNGRLLNESGMQNHPITPMKDANLMRLMDSQANGKTGLIDLEILHQGPQAIEQKIIDLRQQGYRYAVTDALTFDDLRCLKPVISKFPLLTGGSGLAKVMAEYADTSDARAHTPAYPNRNAPAVVLSGSCSVMTNQQVARYQQIAPSYALDAERCLNDKKYHLLLADWVLQQSSEWAPLVYATQEPEKVREIQQTYGVQQIGLAIERTFAGLAKHLAENGFNRFIIAGGETSSLIVQELGINKLEIGGLIAPGVPWVRDGDRPERWLALKSGNFGHIDFFQYAQELCHD</sequence>
<dbReference type="EMBL" id="PDDX01000001">
    <property type="protein sequence ID" value="PHI27958.1"/>
    <property type="molecule type" value="Genomic_DNA"/>
</dbReference>
<keyword evidence="3" id="KW-0547">Nucleotide-binding</keyword>
<dbReference type="EC" id="2.7.1.217" evidence="10"/>
<evidence type="ECO:0000313" key="16">
    <source>
        <dbReference type="EMBL" id="VFS45702.1"/>
    </source>
</evidence>
<evidence type="ECO:0000313" key="15">
    <source>
        <dbReference type="EMBL" id="PHI27958.1"/>
    </source>
</evidence>
<dbReference type="GO" id="GO:0016301">
    <property type="term" value="F:kinase activity"/>
    <property type="evidence" value="ECO:0007669"/>
    <property type="project" value="UniProtKB-KW"/>
</dbReference>
<dbReference type="GO" id="GO:0005524">
    <property type="term" value="F:ATP binding"/>
    <property type="evidence" value="ECO:0007669"/>
    <property type="project" value="UniProtKB-KW"/>
</dbReference>
<evidence type="ECO:0000256" key="3">
    <source>
        <dbReference type="ARBA" id="ARBA00022741"/>
    </source>
</evidence>
<comment type="similarity">
    <text evidence="1">Belongs to the four-carbon acid sugar kinase family.</text>
</comment>
<evidence type="ECO:0000256" key="2">
    <source>
        <dbReference type="ARBA" id="ARBA00022679"/>
    </source>
</evidence>
<dbReference type="OrthoDB" id="191465at2"/>
<comment type="function">
    <text evidence="9">Catalyzes the ATP-dependent phosphorylation of 3-oxo-tetronate to 3-oxo-tetronate 4-phosphate.</text>
</comment>
<dbReference type="EMBL" id="CAADJA010000002">
    <property type="protein sequence ID" value="VFS45702.1"/>
    <property type="molecule type" value="Genomic_DNA"/>
</dbReference>
<organism evidence="15 17">
    <name type="scientific">Budvicia aquatica</name>
    <dbReference type="NCBI Taxonomy" id="82979"/>
    <lineage>
        <taxon>Bacteria</taxon>
        <taxon>Pseudomonadati</taxon>
        <taxon>Pseudomonadota</taxon>
        <taxon>Gammaproteobacteria</taxon>
        <taxon>Enterobacterales</taxon>
        <taxon>Budviciaceae</taxon>
        <taxon>Budvicia</taxon>
    </lineage>
</organism>